<evidence type="ECO:0008006" key="3">
    <source>
        <dbReference type="Google" id="ProtNLM"/>
    </source>
</evidence>
<evidence type="ECO:0000313" key="2">
    <source>
        <dbReference type="Proteomes" id="UP000317835"/>
    </source>
</evidence>
<keyword evidence="2" id="KW-1185">Reference proteome</keyword>
<dbReference type="InterPro" id="IPR002514">
    <property type="entry name" value="Transposase_8"/>
</dbReference>
<dbReference type="Pfam" id="PF01527">
    <property type="entry name" value="HTH_Tnp_1"/>
    <property type="match status" value="1"/>
</dbReference>
<dbReference type="AlphaFoldDB" id="A0A518HDL0"/>
<dbReference type="SUPFAM" id="SSF46689">
    <property type="entry name" value="Homeodomain-like"/>
    <property type="match status" value="1"/>
</dbReference>
<dbReference type="EMBL" id="CP036426">
    <property type="protein sequence ID" value="QDV38913.1"/>
    <property type="molecule type" value="Genomic_DNA"/>
</dbReference>
<gene>
    <name evidence="1" type="ORF">ElP_68730</name>
</gene>
<dbReference type="KEGG" id="tpla:ElP_68730"/>
<protein>
    <recommendedName>
        <fullName evidence="3">Transposase</fullName>
    </recommendedName>
</protein>
<organism evidence="1 2">
    <name type="scientific">Tautonia plasticadhaerens</name>
    <dbReference type="NCBI Taxonomy" id="2527974"/>
    <lineage>
        <taxon>Bacteria</taxon>
        <taxon>Pseudomonadati</taxon>
        <taxon>Planctomycetota</taxon>
        <taxon>Planctomycetia</taxon>
        <taxon>Isosphaerales</taxon>
        <taxon>Isosphaeraceae</taxon>
        <taxon>Tautonia</taxon>
    </lineage>
</organism>
<dbReference type="InterPro" id="IPR009057">
    <property type="entry name" value="Homeodomain-like_sf"/>
</dbReference>
<dbReference type="OrthoDB" id="1095781at2"/>
<accession>A0A518HDL0</accession>
<sequence length="106" mass="12064">MSNAPNPAERGRFSSPRKTAAVLRLLRGEDLELLSRELGITAVTLLSWRDDFLAGGQAALKSRPTDDRDHEIARLRSEVGELTMDNELLLQRCRAERPFVPRRRRP</sequence>
<dbReference type="Proteomes" id="UP000317835">
    <property type="component" value="Chromosome"/>
</dbReference>
<evidence type="ECO:0000313" key="1">
    <source>
        <dbReference type="EMBL" id="QDV38913.1"/>
    </source>
</evidence>
<proteinExistence type="predicted"/>
<reference evidence="1 2" key="1">
    <citation type="submission" date="2019-02" db="EMBL/GenBank/DDBJ databases">
        <title>Deep-cultivation of Planctomycetes and their phenomic and genomic characterization uncovers novel biology.</title>
        <authorList>
            <person name="Wiegand S."/>
            <person name="Jogler M."/>
            <person name="Boedeker C."/>
            <person name="Pinto D."/>
            <person name="Vollmers J."/>
            <person name="Rivas-Marin E."/>
            <person name="Kohn T."/>
            <person name="Peeters S.H."/>
            <person name="Heuer A."/>
            <person name="Rast P."/>
            <person name="Oberbeckmann S."/>
            <person name="Bunk B."/>
            <person name="Jeske O."/>
            <person name="Meyerdierks A."/>
            <person name="Storesund J.E."/>
            <person name="Kallscheuer N."/>
            <person name="Luecker S."/>
            <person name="Lage O.M."/>
            <person name="Pohl T."/>
            <person name="Merkel B.J."/>
            <person name="Hornburger P."/>
            <person name="Mueller R.-W."/>
            <person name="Bruemmer F."/>
            <person name="Labrenz M."/>
            <person name="Spormann A.M."/>
            <person name="Op den Camp H."/>
            <person name="Overmann J."/>
            <person name="Amann R."/>
            <person name="Jetten M.S.M."/>
            <person name="Mascher T."/>
            <person name="Medema M.H."/>
            <person name="Devos D.P."/>
            <person name="Kaster A.-K."/>
            <person name="Ovreas L."/>
            <person name="Rohde M."/>
            <person name="Galperin M.Y."/>
            <person name="Jogler C."/>
        </authorList>
    </citation>
    <scope>NUCLEOTIDE SEQUENCE [LARGE SCALE GENOMIC DNA]</scope>
    <source>
        <strain evidence="1 2">ElP</strain>
    </source>
</reference>
<name>A0A518HDL0_9BACT</name>